<dbReference type="GO" id="GO:0005834">
    <property type="term" value="C:heterotrimeric G-protein complex"/>
    <property type="evidence" value="ECO:0007669"/>
    <property type="project" value="TreeGrafter"/>
</dbReference>
<dbReference type="InterPro" id="IPR001019">
    <property type="entry name" value="Gprotein_alpha_su"/>
</dbReference>
<keyword evidence="4" id="KW-0807">Transducer</keyword>
<keyword evidence="1 6" id="KW-0479">Metal-binding</keyword>
<dbReference type="FunFam" id="3.40.50.300:FF:000692">
    <property type="entry name" value="Guanine nucleotide-binding protein subunit alpha"/>
    <property type="match status" value="1"/>
</dbReference>
<dbReference type="SUPFAM" id="SSF52540">
    <property type="entry name" value="P-loop containing nucleoside triphosphate hydrolases"/>
    <property type="match status" value="1"/>
</dbReference>
<dbReference type="GO" id="GO:0007188">
    <property type="term" value="P:adenylate cyclase-modulating G protein-coupled receptor signaling pathway"/>
    <property type="evidence" value="ECO:0007669"/>
    <property type="project" value="TreeGrafter"/>
</dbReference>
<dbReference type="GO" id="GO:0005737">
    <property type="term" value="C:cytoplasm"/>
    <property type="evidence" value="ECO:0007669"/>
    <property type="project" value="TreeGrafter"/>
</dbReference>
<dbReference type="AlphaFoldDB" id="A0A4Y7TU16"/>
<evidence type="ECO:0000256" key="4">
    <source>
        <dbReference type="ARBA" id="ARBA00023224"/>
    </source>
</evidence>
<evidence type="ECO:0000256" key="6">
    <source>
        <dbReference type="PIRSR" id="PIRSR601019-2"/>
    </source>
</evidence>
<dbReference type="GO" id="GO:0005525">
    <property type="term" value="F:GTP binding"/>
    <property type="evidence" value="ECO:0007669"/>
    <property type="project" value="UniProtKB-KW"/>
</dbReference>
<dbReference type="Gene3D" id="3.40.50.300">
    <property type="entry name" value="P-loop containing nucleotide triphosphate hydrolases"/>
    <property type="match status" value="1"/>
</dbReference>
<sequence length="483" mass="54141">MVSRHLRSDSIDPLSLAIAPPPERPRNRELRGYAKRRKPMRLADDAVQVLVLGQSMSGKSTTIKSELTVVLWPAVTGNPDALRDFQMAYAQKSWAEERASWRAVILLNLVRSVNNLIDILTETLDSADLFNLGLLGTSSAAYALNETHRTIMKRLGVLRQIERDLRMLLGSGASEIEPEGGDEGPQFNPKVQEFCVRSSSGWKDILGRIRSSGTGKDQDLQGKAFQVVRSSQDDILRIWKDPATKSVLKNRQVTIEDTPGFFLGDAERILSPGYEPSDQDIVRARLRTTGVQEYTFTLDRSTTTVPYNGDSQSKTPFTANHTPQDWIIYDVAESCLDPLLQRNHCPHLPTPLSSFNETLAEAPRVNCMDDTFALWKTICSNKLLAKVQIILFMNKTDILRKKLESGIKVRHYIQEFHDKGNDYETVATWFKKLFKRLYAASTPPGREFVAHFTSVVDTESTAQTLAAVQGAILRSDFVNTGLL</sequence>
<keyword evidence="2 5" id="KW-0547">Nucleotide-binding</keyword>
<dbReference type="PRINTS" id="PR00318">
    <property type="entry name" value="GPROTEINA"/>
</dbReference>
<evidence type="ECO:0000256" key="5">
    <source>
        <dbReference type="PIRSR" id="PIRSR601019-1"/>
    </source>
</evidence>
<evidence type="ECO:0000313" key="9">
    <source>
        <dbReference type="Proteomes" id="UP000298030"/>
    </source>
</evidence>
<dbReference type="SMART" id="SM00275">
    <property type="entry name" value="G_alpha"/>
    <property type="match status" value="1"/>
</dbReference>
<accession>A0A4Y7TU16</accession>
<dbReference type="Pfam" id="PF00503">
    <property type="entry name" value="G-alpha"/>
    <property type="match status" value="1"/>
</dbReference>
<dbReference type="GO" id="GO:0001664">
    <property type="term" value="F:G protein-coupled receptor binding"/>
    <property type="evidence" value="ECO:0007669"/>
    <property type="project" value="TreeGrafter"/>
</dbReference>
<evidence type="ECO:0000256" key="7">
    <source>
        <dbReference type="SAM" id="MobiDB-lite"/>
    </source>
</evidence>
<protein>
    <submittedName>
        <fullName evidence="8">G-alpha-domain-containing protein</fullName>
    </submittedName>
</protein>
<keyword evidence="9" id="KW-1185">Reference proteome</keyword>
<gene>
    <name evidence="8" type="ORF">FA13DRAFT_1809973</name>
</gene>
<reference evidence="8 9" key="1">
    <citation type="journal article" date="2019" name="Nat. Ecol. Evol.">
        <title>Megaphylogeny resolves global patterns of mushroom evolution.</title>
        <authorList>
            <person name="Varga T."/>
            <person name="Krizsan K."/>
            <person name="Foldi C."/>
            <person name="Dima B."/>
            <person name="Sanchez-Garcia M."/>
            <person name="Sanchez-Ramirez S."/>
            <person name="Szollosi G.J."/>
            <person name="Szarkandi J.G."/>
            <person name="Papp V."/>
            <person name="Albert L."/>
            <person name="Andreopoulos W."/>
            <person name="Angelini C."/>
            <person name="Antonin V."/>
            <person name="Barry K.W."/>
            <person name="Bougher N.L."/>
            <person name="Buchanan P."/>
            <person name="Buyck B."/>
            <person name="Bense V."/>
            <person name="Catcheside P."/>
            <person name="Chovatia M."/>
            <person name="Cooper J."/>
            <person name="Damon W."/>
            <person name="Desjardin D."/>
            <person name="Finy P."/>
            <person name="Geml J."/>
            <person name="Haridas S."/>
            <person name="Hughes K."/>
            <person name="Justo A."/>
            <person name="Karasinski D."/>
            <person name="Kautmanova I."/>
            <person name="Kiss B."/>
            <person name="Kocsube S."/>
            <person name="Kotiranta H."/>
            <person name="LaButti K.M."/>
            <person name="Lechner B.E."/>
            <person name="Liimatainen K."/>
            <person name="Lipzen A."/>
            <person name="Lukacs Z."/>
            <person name="Mihaltcheva S."/>
            <person name="Morgado L.N."/>
            <person name="Niskanen T."/>
            <person name="Noordeloos M.E."/>
            <person name="Ohm R.A."/>
            <person name="Ortiz-Santana B."/>
            <person name="Ovrebo C."/>
            <person name="Racz N."/>
            <person name="Riley R."/>
            <person name="Savchenko A."/>
            <person name="Shiryaev A."/>
            <person name="Soop K."/>
            <person name="Spirin V."/>
            <person name="Szebenyi C."/>
            <person name="Tomsovsky M."/>
            <person name="Tulloss R.E."/>
            <person name="Uehling J."/>
            <person name="Grigoriev I.V."/>
            <person name="Vagvolgyi C."/>
            <person name="Papp T."/>
            <person name="Martin F.M."/>
            <person name="Miettinen O."/>
            <person name="Hibbett D.S."/>
            <person name="Nagy L.G."/>
        </authorList>
    </citation>
    <scope>NUCLEOTIDE SEQUENCE [LARGE SCALE GENOMIC DNA]</scope>
    <source>
        <strain evidence="8 9">FP101781</strain>
    </source>
</reference>
<keyword evidence="3 5" id="KW-0342">GTP-binding</keyword>
<dbReference type="Gene3D" id="1.10.400.10">
    <property type="entry name" value="GI Alpha 1, domain 2-like"/>
    <property type="match status" value="1"/>
</dbReference>
<feature type="binding site" evidence="6">
    <location>
        <position position="288"/>
    </location>
    <ligand>
        <name>Mg(2+)</name>
        <dbReference type="ChEBI" id="CHEBI:18420"/>
    </ligand>
</feature>
<keyword evidence="6" id="KW-0460">Magnesium</keyword>
<evidence type="ECO:0000256" key="3">
    <source>
        <dbReference type="ARBA" id="ARBA00023134"/>
    </source>
</evidence>
<dbReference type="GO" id="GO:0046872">
    <property type="term" value="F:metal ion binding"/>
    <property type="evidence" value="ECO:0007669"/>
    <property type="project" value="UniProtKB-KW"/>
</dbReference>
<evidence type="ECO:0000313" key="8">
    <source>
        <dbReference type="EMBL" id="TEB37471.1"/>
    </source>
</evidence>
<feature type="region of interest" description="Disordered" evidence="7">
    <location>
        <begin position="1"/>
        <end position="32"/>
    </location>
</feature>
<evidence type="ECO:0000256" key="1">
    <source>
        <dbReference type="ARBA" id="ARBA00022723"/>
    </source>
</evidence>
<comment type="caution">
    <text evidence="8">The sequence shown here is derived from an EMBL/GenBank/DDBJ whole genome shotgun (WGS) entry which is preliminary data.</text>
</comment>
<organism evidence="8 9">
    <name type="scientific">Coprinellus micaceus</name>
    <name type="common">Glistening ink-cap mushroom</name>
    <name type="synonym">Coprinus micaceus</name>
    <dbReference type="NCBI Taxonomy" id="71717"/>
    <lineage>
        <taxon>Eukaryota</taxon>
        <taxon>Fungi</taxon>
        <taxon>Dikarya</taxon>
        <taxon>Basidiomycota</taxon>
        <taxon>Agaricomycotina</taxon>
        <taxon>Agaricomycetes</taxon>
        <taxon>Agaricomycetidae</taxon>
        <taxon>Agaricales</taxon>
        <taxon>Agaricineae</taxon>
        <taxon>Psathyrellaceae</taxon>
        <taxon>Coprinellus</taxon>
    </lineage>
</organism>
<dbReference type="InterPro" id="IPR027417">
    <property type="entry name" value="P-loop_NTPase"/>
</dbReference>
<feature type="compositionally biased region" description="Basic and acidic residues" evidence="7">
    <location>
        <begin position="1"/>
        <end position="10"/>
    </location>
</feature>
<dbReference type="SUPFAM" id="SSF47895">
    <property type="entry name" value="Transducin (alpha subunit), insertion domain"/>
    <property type="match status" value="1"/>
</dbReference>
<evidence type="ECO:0000256" key="2">
    <source>
        <dbReference type="ARBA" id="ARBA00022741"/>
    </source>
</evidence>
<dbReference type="GO" id="GO:0003924">
    <property type="term" value="F:GTPase activity"/>
    <property type="evidence" value="ECO:0007669"/>
    <property type="project" value="InterPro"/>
</dbReference>
<dbReference type="OrthoDB" id="5817230at2759"/>
<feature type="compositionally biased region" description="Basic and acidic residues" evidence="7">
    <location>
        <begin position="23"/>
        <end position="32"/>
    </location>
</feature>
<feature type="binding site" evidence="5">
    <location>
        <begin position="394"/>
        <end position="397"/>
    </location>
    <ligand>
        <name>GTP</name>
        <dbReference type="ChEBI" id="CHEBI:37565"/>
    </ligand>
</feature>
<name>A0A4Y7TU16_COPMI</name>
<dbReference type="PANTHER" id="PTHR10218">
    <property type="entry name" value="GTP-BINDING PROTEIN ALPHA SUBUNIT"/>
    <property type="match status" value="1"/>
</dbReference>
<dbReference type="PANTHER" id="PTHR10218:SF360">
    <property type="entry name" value="GUANINE NUCLEOTIDE-BINDING PROTEIN SUBUNIT ALPHA HOMOLOG"/>
    <property type="match status" value="1"/>
</dbReference>
<dbReference type="PROSITE" id="PS51882">
    <property type="entry name" value="G_ALPHA"/>
    <property type="match status" value="1"/>
</dbReference>
<dbReference type="EMBL" id="QPFP01000004">
    <property type="protein sequence ID" value="TEB37471.1"/>
    <property type="molecule type" value="Genomic_DNA"/>
</dbReference>
<dbReference type="Proteomes" id="UP000298030">
    <property type="component" value="Unassembled WGS sequence"/>
</dbReference>
<dbReference type="InterPro" id="IPR011025">
    <property type="entry name" value="GproteinA_insert"/>
</dbReference>
<dbReference type="STRING" id="71717.A0A4Y7TU16"/>
<proteinExistence type="predicted"/>
<dbReference type="GO" id="GO:0031683">
    <property type="term" value="F:G-protein beta/gamma-subunit complex binding"/>
    <property type="evidence" value="ECO:0007669"/>
    <property type="project" value="InterPro"/>
</dbReference>